<dbReference type="Proteomes" id="UP000095283">
    <property type="component" value="Unplaced"/>
</dbReference>
<sequence>MLAKTLFYSDSYSEYGQLNNASVTVCKTWMKVGMEDNELTAFCENTMTLIALANIPNRYVMGMRYALNKN</sequence>
<protein>
    <submittedName>
        <fullName evidence="2">Oxidoreductase</fullName>
    </submittedName>
</protein>
<organism evidence="1 2">
    <name type="scientific">Heterorhabditis bacteriophora</name>
    <name type="common">Entomopathogenic nematode worm</name>
    <dbReference type="NCBI Taxonomy" id="37862"/>
    <lineage>
        <taxon>Eukaryota</taxon>
        <taxon>Metazoa</taxon>
        <taxon>Ecdysozoa</taxon>
        <taxon>Nematoda</taxon>
        <taxon>Chromadorea</taxon>
        <taxon>Rhabditida</taxon>
        <taxon>Rhabditina</taxon>
        <taxon>Rhabditomorpha</taxon>
        <taxon>Strongyloidea</taxon>
        <taxon>Heterorhabditidae</taxon>
        <taxon>Heterorhabditis</taxon>
    </lineage>
</organism>
<name>A0A1I7XEQ2_HETBA</name>
<accession>A0A1I7XEQ2</accession>
<dbReference type="AlphaFoldDB" id="A0A1I7XEQ2"/>
<evidence type="ECO:0000313" key="2">
    <source>
        <dbReference type="WBParaSite" id="Hba_16132"/>
    </source>
</evidence>
<evidence type="ECO:0000313" key="1">
    <source>
        <dbReference type="Proteomes" id="UP000095283"/>
    </source>
</evidence>
<proteinExistence type="predicted"/>
<reference evidence="2" key="1">
    <citation type="submission" date="2016-11" db="UniProtKB">
        <authorList>
            <consortium name="WormBaseParasite"/>
        </authorList>
    </citation>
    <scope>IDENTIFICATION</scope>
</reference>
<dbReference type="WBParaSite" id="Hba_16132">
    <property type="protein sequence ID" value="Hba_16132"/>
    <property type="gene ID" value="Hba_16132"/>
</dbReference>
<keyword evidence="1" id="KW-1185">Reference proteome</keyword>